<feature type="domain" description="KilA-N" evidence="2">
    <location>
        <begin position="17"/>
        <end position="127"/>
    </location>
</feature>
<comment type="caution">
    <text evidence="3">The sequence shown here is derived from an EMBL/GenBank/DDBJ whole genome shotgun (WGS) entry which is preliminary data.</text>
</comment>
<dbReference type="InterPro" id="IPR018004">
    <property type="entry name" value="KilA/APSES_HTH"/>
</dbReference>
<keyword evidence="1" id="KW-0175">Coiled coil</keyword>
<proteinExistence type="predicted"/>
<dbReference type="OrthoDB" id="6472712at2759"/>
<evidence type="ECO:0000256" key="1">
    <source>
        <dbReference type="SAM" id="Coils"/>
    </source>
</evidence>
<accession>A0A4Y2QQR3</accession>
<feature type="coiled-coil region" evidence="1">
    <location>
        <begin position="133"/>
        <end position="170"/>
    </location>
</feature>
<sequence>MMNVSLIDVCYQQIRDHYWYGLFGNFRIIIDRNTGYFNATKLCQEGGKRLDNWLRNKESKKLIEYYRNKTASSHSKDHLLDIKKGNKDEIYNKIISGTYLPKELILSLALWISLEFYDKVYTVIESYFVSEFNERYRNDMGQLQEKILRIEYELEQLRSENEKYRNFEEETAFKTGDAKKIHTFTLIKKNSTTSKRDIYVMRSQRSNYNNNLKRLKQKYPHSEILLELRYDPDSLNLFDKIKERMVNIDVHYNGIKLLNGYTEEQFIRDVKEIANSNVSSMME</sequence>
<gene>
    <name evidence="3" type="primary">IIV6-313L_4</name>
    <name evidence="3" type="ORF">AVEN_112039_1</name>
</gene>
<reference evidence="3 4" key="1">
    <citation type="journal article" date="2019" name="Sci. Rep.">
        <title>Orb-weaving spider Araneus ventricosus genome elucidates the spidroin gene catalogue.</title>
        <authorList>
            <person name="Kono N."/>
            <person name="Nakamura H."/>
            <person name="Ohtoshi R."/>
            <person name="Moran D.A.P."/>
            <person name="Shinohara A."/>
            <person name="Yoshida Y."/>
            <person name="Fujiwara M."/>
            <person name="Mori M."/>
            <person name="Tomita M."/>
            <person name="Arakawa K."/>
        </authorList>
    </citation>
    <scope>NUCLEOTIDE SEQUENCE [LARGE SCALE GENOMIC DNA]</scope>
</reference>
<dbReference type="InterPro" id="IPR017880">
    <property type="entry name" value="KilA_N"/>
</dbReference>
<name>A0A4Y2QQR3_ARAVE</name>
<dbReference type="Pfam" id="PF12299">
    <property type="entry name" value="DUF3627"/>
    <property type="match status" value="1"/>
</dbReference>
<dbReference type="EMBL" id="BGPR01014530">
    <property type="protein sequence ID" value="GBN65608.1"/>
    <property type="molecule type" value="Genomic_DNA"/>
</dbReference>
<dbReference type="Pfam" id="PF04383">
    <property type="entry name" value="KilA-N"/>
    <property type="match status" value="1"/>
</dbReference>
<keyword evidence="4" id="KW-1185">Reference proteome</keyword>
<organism evidence="3 4">
    <name type="scientific">Araneus ventricosus</name>
    <name type="common">Orbweaver spider</name>
    <name type="synonym">Epeira ventricosa</name>
    <dbReference type="NCBI Taxonomy" id="182803"/>
    <lineage>
        <taxon>Eukaryota</taxon>
        <taxon>Metazoa</taxon>
        <taxon>Ecdysozoa</taxon>
        <taxon>Arthropoda</taxon>
        <taxon>Chelicerata</taxon>
        <taxon>Arachnida</taxon>
        <taxon>Araneae</taxon>
        <taxon>Araneomorphae</taxon>
        <taxon>Entelegynae</taxon>
        <taxon>Araneoidea</taxon>
        <taxon>Araneidae</taxon>
        <taxon>Araneus</taxon>
    </lineage>
</organism>
<evidence type="ECO:0000259" key="2">
    <source>
        <dbReference type="PROSITE" id="PS51301"/>
    </source>
</evidence>
<protein>
    <submittedName>
        <fullName evidence="3">KilA-N domain-containing protein 313L</fullName>
    </submittedName>
</protein>
<evidence type="ECO:0000313" key="3">
    <source>
        <dbReference type="EMBL" id="GBN65608.1"/>
    </source>
</evidence>
<dbReference type="Proteomes" id="UP000499080">
    <property type="component" value="Unassembled WGS sequence"/>
</dbReference>
<dbReference type="PROSITE" id="PS51301">
    <property type="entry name" value="KILA_N"/>
    <property type="match status" value="1"/>
</dbReference>
<dbReference type="InterPro" id="IPR022549">
    <property type="entry name" value="DUF3627"/>
</dbReference>
<dbReference type="AlphaFoldDB" id="A0A4Y2QQR3"/>
<evidence type="ECO:0000313" key="4">
    <source>
        <dbReference type="Proteomes" id="UP000499080"/>
    </source>
</evidence>
<dbReference type="SMART" id="SM01252">
    <property type="entry name" value="KilA-N"/>
    <property type="match status" value="1"/>
</dbReference>